<reference evidence="4 5" key="1">
    <citation type="journal article" date="2014" name="Int. J. Syst. Evol. Microbiol.">
        <title>Complete genome sequence of Corynebacterium casei LMG S-19264T (=DSM 44701T), isolated from a smear-ripened cheese.</title>
        <authorList>
            <consortium name="US DOE Joint Genome Institute (JGI-PGF)"/>
            <person name="Walter F."/>
            <person name="Albersmeier A."/>
            <person name="Kalinowski J."/>
            <person name="Ruckert C."/>
        </authorList>
    </citation>
    <scope>NUCLEOTIDE SEQUENCE [LARGE SCALE GENOMIC DNA]</scope>
    <source>
        <strain evidence="4 5">IBRC-M 10912</strain>
    </source>
</reference>
<evidence type="ECO:0000313" key="4">
    <source>
        <dbReference type="EMBL" id="MFC4245975.1"/>
    </source>
</evidence>
<gene>
    <name evidence="4" type="ORF">ACFOZ7_03010</name>
</gene>
<evidence type="ECO:0000259" key="3">
    <source>
        <dbReference type="Pfam" id="PF08240"/>
    </source>
</evidence>
<dbReference type="InterPro" id="IPR036291">
    <property type="entry name" value="NAD(P)-bd_dom_sf"/>
</dbReference>
<keyword evidence="1" id="KW-0521">NADP</keyword>
<dbReference type="Pfam" id="PF00107">
    <property type="entry name" value="ADH_zinc_N"/>
    <property type="match status" value="1"/>
</dbReference>
<dbReference type="GO" id="GO:0044281">
    <property type="term" value="P:small molecule metabolic process"/>
    <property type="evidence" value="ECO:0007669"/>
    <property type="project" value="UniProtKB-ARBA"/>
</dbReference>
<name>A0ABD5NW36_9EURY</name>
<dbReference type="InterPro" id="IPR013149">
    <property type="entry name" value="ADH-like_C"/>
</dbReference>
<dbReference type="GO" id="GO:0030554">
    <property type="term" value="F:adenyl nucleotide binding"/>
    <property type="evidence" value="ECO:0007669"/>
    <property type="project" value="UniProtKB-ARBA"/>
</dbReference>
<dbReference type="PANTHER" id="PTHR44154">
    <property type="entry name" value="QUINONE OXIDOREDUCTASE"/>
    <property type="match status" value="1"/>
</dbReference>
<dbReference type="Gene3D" id="3.90.180.10">
    <property type="entry name" value="Medium-chain alcohol dehydrogenases, catalytic domain"/>
    <property type="match status" value="1"/>
</dbReference>
<dbReference type="InterPro" id="IPR013154">
    <property type="entry name" value="ADH-like_N"/>
</dbReference>
<feature type="domain" description="Alcohol dehydrogenase-like N-terminal" evidence="3">
    <location>
        <begin position="91"/>
        <end position="205"/>
    </location>
</feature>
<accession>A0ABD5NW36</accession>
<dbReference type="Pfam" id="PF08240">
    <property type="entry name" value="ADH_N"/>
    <property type="match status" value="1"/>
</dbReference>
<dbReference type="SUPFAM" id="SSF51735">
    <property type="entry name" value="NAD(P)-binding Rossmann-fold domains"/>
    <property type="match status" value="1"/>
</dbReference>
<evidence type="ECO:0000256" key="1">
    <source>
        <dbReference type="ARBA" id="ARBA00022857"/>
    </source>
</evidence>
<dbReference type="GO" id="GO:0043168">
    <property type="term" value="F:anion binding"/>
    <property type="evidence" value="ECO:0007669"/>
    <property type="project" value="UniProtKB-ARBA"/>
</dbReference>
<dbReference type="GeneID" id="71855999"/>
<feature type="domain" description="Alcohol dehydrogenase-like C-terminal" evidence="2">
    <location>
        <begin position="255"/>
        <end position="364"/>
    </location>
</feature>
<dbReference type="PANTHER" id="PTHR44154:SF1">
    <property type="entry name" value="QUINONE OXIDOREDUCTASE"/>
    <property type="match status" value="1"/>
</dbReference>
<dbReference type="InterPro" id="IPR011032">
    <property type="entry name" value="GroES-like_sf"/>
</dbReference>
<dbReference type="InterPro" id="IPR051603">
    <property type="entry name" value="Zinc-ADH_QOR/CCCR"/>
</dbReference>
<dbReference type="Proteomes" id="UP001595821">
    <property type="component" value="Unassembled WGS sequence"/>
</dbReference>
<protein>
    <submittedName>
        <fullName evidence="4">Zinc-binding dehydrogenase</fullName>
    </submittedName>
</protein>
<organism evidence="4 5">
    <name type="scientific">Natribaculum luteum</name>
    <dbReference type="NCBI Taxonomy" id="1586232"/>
    <lineage>
        <taxon>Archaea</taxon>
        <taxon>Methanobacteriati</taxon>
        <taxon>Methanobacteriota</taxon>
        <taxon>Stenosarchaea group</taxon>
        <taxon>Halobacteria</taxon>
        <taxon>Halobacteriales</taxon>
        <taxon>Natrialbaceae</taxon>
        <taxon>Natribaculum</taxon>
    </lineage>
</organism>
<proteinExistence type="predicted"/>
<evidence type="ECO:0000313" key="5">
    <source>
        <dbReference type="Proteomes" id="UP001595821"/>
    </source>
</evidence>
<dbReference type="EMBL" id="JBHSDJ010000008">
    <property type="protein sequence ID" value="MFC4245975.1"/>
    <property type="molecule type" value="Genomic_DNA"/>
</dbReference>
<evidence type="ECO:0000259" key="2">
    <source>
        <dbReference type="Pfam" id="PF00107"/>
    </source>
</evidence>
<dbReference type="Gene3D" id="3.40.50.720">
    <property type="entry name" value="NAD(P)-binding Rossmann-like Domain"/>
    <property type="match status" value="2"/>
</dbReference>
<dbReference type="GO" id="GO:0016616">
    <property type="term" value="F:oxidoreductase activity, acting on the CH-OH group of donors, NAD or NADP as acceptor"/>
    <property type="evidence" value="ECO:0007669"/>
    <property type="project" value="UniProtKB-ARBA"/>
</dbReference>
<dbReference type="SUPFAM" id="SSF50129">
    <property type="entry name" value="GroES-like"/>
    <property type="match status" value="1"/>
</dbReference>
<comment type="caution">
    <text evidence="4">The sequence shown here is derived from an EMBL/GenBank/DDBJ whole genome shotgun (WGS) entry which is preliminary data.</text>
</comment>
<sequence length="644" mass="70465">MTDGNSAADDEVSDCKDVTVGVEPSDEVIEELVEADELLEVGSPFLPDETPIPDYQFAWGINSDEDGNPNHGTPLGDGAEKELLIPVEEPGPNEALVYMLTSEVNYNDVWAITGIPVSTFGNHDRDWHITGSGGLGIVTDMGDGASADSRFEVGDLVTIYSGQYDAFSPEVGRDPMAANFRIQGYQTPDGSHQQFMLAQATQLFEPPAPLNLEEAGSYLLTMGTIHRALFNTLDVETGSNLFVEGASTGTGRDTVVLADTRDLDITGLVSSPERGERALSAGADAYINRKSDEHADAMRMVPHDPDKWEDWRAAGDPLLKEFRDKNDGDLAGYVVSHAGQAAFSRSYQLLDDGGRLTFFGASTGYEMAFIGKGKESTPDEMYDRTNLRPGQGVMVWYGTPEQVTGPEDAVGEAAIESALDNFCRVAVVTETDAQAEYVDSEYDVEGAVSIETLAVEDDDFEFVDSLPELPRPESSDLLPTVGAYSNKMFKPLGKAVGSLLKTPNNPRGNPDVVFERAGQNTLGVSTMLCSSFKGEVIYSEDMSGQRYSFYAPQVWMRQRRIIMPTTEIFGTHMKNTYEVMKLHEEIEQGTIDVPKTNLSAWADTPSVHEDMWNNEHKEGSYVINHALPDSSLESKEDLLDAWKN</sequence>
<dbReference type="RefSeq" id="WP_246976240.1">
    <property type="nucleotide sequence ID" value="NZ_CP095398.1"/>
</dbReference>
<dbReference type="AlphaFoldDB" id="A0ABD5NW36"/>